<dbReference type="AlphaFoldDB" id="A0A644X775"/>
<keyword evidence="2" id="KW-0812">Transmembrane</keyword>
<comment type="caution">
    <text evidence="3">The sequence shown here is derived from an EMBL/GenBank/DDBJ whole genome shotgun (WGS) entry which is preliminary data.</text>
</comment>
<feature type="region of interest" description="Disordered" evidence="1">
    <location>
        <begin position="1"/>
        <end position="26"/>
    </location>
</feature>
<evidence type="ECO:0000256" key="2">
    <source>
        <dbReference type="SAM" id="Phobius"/>
    </source>
</evidence>
<feature type="compositionally biased region" description="Basic and acidic residues" evidence="1">
    <location>
        <begin position="1"/>
        <end position="20"/>
    </location>
</feature>
<reference evidence="3" key="1">
    <citation type="submission" date="2019-08" db="EMBL/GenBank/DDBJ databases">
        <authorList>
            <person name="Kucharzyk K."/>
            <person name="Murdoch R.W."/>
            <person name="Higgins S."/>
            <person name="Loffler F."/>
        </authorList>
    </citation>
    <scope>NUCLEOTIDE SEQUENCE</scope>
</reference>
<dbReference type="EMBL" id="VSSQ01001877">
    <property type="protein sequence ID" value="MPM11777.1"/>
    <property type="molecule type" value="Genomic_DNA"/>
</dbReference>
<gene>
    <name evidence="3" type="ORF">SDC9_58128</name>
</gene>
<protein>
    <submittedName>
        <fullName evidence="3">Uncharacterized protein</fullName>
    </submittedName>
</protein>
<keyword evidence="2" id="KW-1133">Transmembrane helix</keyword>
<feature type="transmembrane region" description="Helical" evidence="2">
    <location>
        <begin position="38"/>
        <end position="60"/>
    </location>
</feature>
<name>A0A644X775_9ZZZZ</name>
<evidence type="ECO:0000256" key="1">
    <source>
        <dbReference type="SAM" id="MobiDB-lite"/>
    </source>
</evidence>
<organism evidence="3">
    <name type="scientific">bioreactor metagenome</name>
    <dbReference type="NCBI Taxonomy" id="1076179"/>
    <lineage>
        <taxon>unclassified sequences</taxon>
        <taxon>metagenomes</taxon>
        <taxon>ecological metagenomes</taxon>
    </lineage>
</organism>
<proteinExistence type="predicted"/>
<sequence length="67" mass="7569">MQGGNDFREVMRRDVCRHPNGDTGSTVHQEVREAGRQYIGFTFGTVIVVVVIDCILVEVAQHFQSDF</sequence>
<evidence type="ECO:0000313" key="3">
    <source>
        <dbReference type="EMBL" id="MPM11777.1"/>
    </source>
</evidence>
<keyword evidence="2" id="KW-0472">Membrane</keyword>
<accession>A0A644X775</accession>